<comment type="caution">
    <text evidence="1">The sequence shown here is derived from an EMBL/GenBank/DDBJ whole genome shotgun (WGS) entry which is preliminary data.</text>
</comment>
<gene>
    <name evidence="1" type="ORF">C8J25_108285</name>
</gene>
<proteinExistence type="predicted"/>
<protein>
    <submittedName>
        <fullName evidence="1">Uncharacterized protein</fullName>
    </submittedName>
</protein>
<evidence type="ECO:0000313" key="1">
    <source>
        <dbReference type="EMBL" id="PTW45188.1"/>
    </source>
</evidence>
<accession>A0A2T5U109</accession>
<dbReference type="AlphaFoldDB" id="A0A2T5U109"/>
<dbReference type="EMBL" id="QAYE01000008">
    <property type="protein sequence ID" value="PTW45188.1"/>
    <property type="molecule type" value="Genomic_DNA"/>
</dbReference>
<name>A0A2T5U109_9SPHN</name>
<sequence>MLIEADRGQDAPHGRKFEWDELKTAYNGRAVRTRAIANGGMETFEPPFRGAIVVAQNDTVEASPALRERIMAIHFDKTLFSVAGKTAGEQLARIDVEDVSGFIIHVVRREDQILTAYREAFKHHEARMLRHPGIRNGRLAKNHAQLAAMLDAMRLVVTNLTNTQIEQAQAFVLTMLEERQRAVETDHAHVEWFWERFDYLNNPINTDRTACIDHSRTADVHAISLVDFEKRCADAGLRLPCATNELKRLLKTSKRRKFVDVKPVNSRLTEKTTSCWIFRNPDHQPAPAAR</sequence>
<dbReference type="Proteomes" id="UP000244013">
    <property type="component" value="Unassembled WGS sequence"/>
</dbReference>
<reference evidence="1 2" key="1">
    <citation type="submission" date="2018-04" db="EMBL/GenBank/DDBJ databases">
        <title>Genomic Encyclopedia of Type Strains, Phase III (KMG-III): the genomes of soil and plant-associated and newly described type strains.</title>
        <authorList>
            <person name="Whitman W."/>
        </authorList>
    </citation>
    <scope>NUCLEOTIDE SEQUENCE [LARGE SCALE GENOMIC DNA]</scope>
    <source>
        <strain evidence="1 2">MA-olki</strain>
    </source>
</reference>
<organism evidence="1 2">
    <name type="scientific">Sphingomonas faeni</name>
    <dbReference type="NCBI Taxonomy" id="185950"/>
    <lineage>
        <taxon>Bacteria</taxon>
        <taxon>Pseudomonadati</taxon>
        <taxon>Pseudomonadota</taxon>
        <taxon>Alphaproteobacteria</taxon>
        <taxon>Sphingomonadales</taxon>
        <taxon>Sphingomonadaceae</taxon>
        <taxon>Sphingomonas</taxon>
    </lineage>
</organism>
<evidence type="ECO:0000313" key="2">
    <source>
        <dbReference type="Proteomes" id="UP000244013"/>
    </source>
</evidence>